<proteinExistence type="predicted"/>
<evidence type="ECO:0000313" key="1">
    <source>
        <dbReference type="EnsemblPlants" id="Zm00001eb383090_P001"/>
    </source>
</evidence>
<dbReference type="InParanoid" id="A0A804UJ24"/>
<keyword evidence="2" id="KW-1185">Reference proteome</keyword>
<reference evidence="1" key="3">
    <citation type="submission" date="2021-05" db="UniProtKB">
        <authorList>
            <consortium name="EnsemblPlants"/>
        </authorList>
    </citation>
    <scope>IDENTIFICATION</scope>
    <source>
        <strain evidence="1">cv. B73</strain>
    </source>
</reference>
<sequence>MPLPFPTLAVAELTTARSLSMAGSPCNGRPVFSLRSSISPMAVSSPSGRHPPVCSALPVRRLPICAAVPVRSREPPPRCPQWCPPAVRQNAQQAA</sequence>
<dbReference type="EnsemblPlants" id="Zm00001eb383090_T001">
    <property type="protein sequence ID" value="Zm00001eb383090_P001"/>
    <property type="gene ID" value="Zm00001eb383090"/>
</dbReference>
<dbReference type="Proteomes" id="UP000007305">
    <property type="component" value="Chromosome 9"/>
</dbReference>
<reference evidence="1" key="2">
    <citation type="submission" date="2019-07" db="EMBL/GenBank/DDBJ databases">
        <authorList>
            <person name="Seetharam A."/>
            <person name="Woodhouse M."/>
            <person name="Cannon E."/>
        </authorList>
    </citation>
    <scope>NUCLEOTIDE SEQUENCE [LARGE SCALE GENOMIC DNA]</scope>
    <source>
        <strain evidence="1">cv. B73</strain>
    </source>
</reference>
<organism evidence="1 2">
    <name type="scientific">Zea mays</name>
    <name type="common">Maize</name>
    <dbReference type="NCBI Taxonomy" id="4577"/>
    <lineage>
        <taxon>Eukaryota</taxon>
        <taxon>Viridiplantae</taxon>
        <taxon>Streptophyta</taxon>
        <taxon>Embryophyta</taxon>
        <taxon>Tracheophyta</taxon>
        <taxon>Spermatophyta</taxon>
        <taxon>Magnoliopsida</taxon>
        <taxon>Liliopsida</taxon>
        <taxon>Poales</taxon>
        <taxon>Poaceae</taxon>
        <taxon>PACMAD clade</taxon>
        <taxon>Panicoideae</taxon>
        <taxon>Andropogonodae</taxon>
        <taxon>Andropogoneae</taxon>
        <taxon>Tripsacinae</taxon>
        <taxon>Zea</taxon>
    </lineage>
</organism>
<name>A0A804UJ24_MAIZE</name>
<dbReference type="AlphaFoldDB" id="A0A804UJ24"/>
<evidence type="ECO:0000313" key="2">
    <source>
        <dbReference type="Proteomes" id="UP000007305"/>
    </source>
</evidence>
<protein>
    <submittedName>
        <fullName evidence="1">Uncharacterized protein</fullName>
    </submittedName>
</protein>
<accession>A0A804UJ24</accession>
<reference evidence="2" key="1">
    <citation type="journal article" date="2009" name="Science">
        <title>The B73 maize genome: complexity, diversity, and dynamics.</title>
        <authorList>
            <person name="Schnable P.S."/>
            <person name="Ware D."/>
            <person name="Fulton R.S."/>
            <person name="Stein J.C."/>
            <person name="Wei F."/>
            <person name="Pasternak S."/>
            <person name="Liang C."/>
            <person name="Zhang J."/>
            <person name="Fulton L."/>
            <person name="Graves T.A."/>
            <person name="Minx P."/>
            <person name="Reily A.D."/>
            <person name="Courtney L."/>
            <person name="Kruchowski S.S."/>
            <person name="Tomlinson C."/>
            <person name="Strong C."/>
            <person name="Delehaunty K."/>
            <person name="Fronick C."/>
            <person name="Courtney B."/>
            <person name="Rock S.M."/>
            <person name="Belter E."/>
            <person name="Du F."/>
            <person name="Kim K."/>
            <person name="Abbott R.M."/>
            <person name="Cotton M."/>
            <person name="Levy A."/>
            <person name="Marchetto P."/>
            <person name="Ochoa K."/>
            <person name="Jackson S.M."/>
            <person name="Gillam B."/>
            <person name="Chen W."/>
            <person name="Yan L."/>
            <person name="Higginbotham J."/>
            <person name="Cardenas M."/>
            <person name="Waligorski J."/>
            <person name="Applebaum E."/>
            <person name="Phelps L."/>
            <person name="Falcone J."/>
            <person name="Kanchi K."/>
            <person name="Thane T."/>
            <person name="Scimone A."/>
            <person name="Thane N."/>
            <person name="Henke J."/>
            <person name="Wang T."/>
            <person name="Ruppert J."/>
            <person name="Shah N."/>
            <person name="Rotter K."/>
            <person name="Hodges J."/>
            <person name="Ingenthron E."/>
            <person name="Cordes M."/>
            <person name="Kohlberg S."/>
            <person name="Sgro J."/>
            <person name="Delgado B."/>
            <person name="Mead K."/>
            <person name="Chinwalla A."/>
            <person name="Leonard S."/>
            <person name="Crouse K."/>
            <person name="Collura K."/>
            <person name="Kudrna D."/>
            <person name="Currie J."/>
            <person name="He R."/>
            <person name="Angelova A."/>
            <person name="Rajasekar S."/>
            <person name="Mueller T."/>
            <person name="Lomeli R."/>
            <person name="Scara G."/>
            <person name="Ko A."/>
            <person name="Delaney K."/>
            <person name="Wissotski M."/>
            <person name="Lopez G."/>
            <person name="Campos D."/>
            <person name="Braidotti M."/>
            <person name="Ashley E."/>
            <person name="Golser W."/>
            <person name="Kim H."/>
            <person name="Lee S."/>
            <person name="Lin J."/>
            <person name="Dujmic Z."/>
            <person name="Kim W."/>
            <person name="Talag J."/>
            <person name="Zuccolo A."/>
            <person name="Fan C."/>
            <person name="Sebastian A."/>
            <person name="Kramer M."/>
            <person name="Spiegel L."/>
            <person name="Nascimento L."/>
            <person name="Zutavern T."/>
            <person name="Miller B."/>
            <person name="Ambroise C."/>
            <person name="Muller S."/>
            <person name="Spooner W."/>
            <person name="Narechania A."/>
            <person name="Ren L."/>
            <person name="Wei S."/>
            <person name="Kumari S."/>
            <person name="Faga B."/>
            <person name="Levy M.J."/>
            <person name="McMahan L."/>
            <person name="Van Buren P."/>
            <person name="Vaughn M.W."/>
            <person name="Ying K."/>
            <person name="Yeh C.-T."/>
            <person name="Emrich S.J."/>
            <person name="Jia Y."/>
            <person name="Kalyanaraman A."/>
            <person name="Hsia A.-P."/>
            <person name="Barbazuk W.B."/>
            <person name="Baucom R.S."/>
            <person name="Brutnell T.P."/>
            <person name="Carpita N.C."/>
            <person name="Chaparro C."/>
            <person name="Chia J.-M."/>
            <person name="Deragon J.-M."/>
            <person name="Estill J.C."/>
            <person name="Fu Y."/>
            <person name="Jeddeloh J.A."/>
            <person name="Han Y."/>
            <person name="Lee H."/>
            <person name="Li P."/>
            <person name="Lisch D.R."/>
            <person name="Liu S."/>
            <person name="Liu Z."/>
            <person name="Nagel D.H."/>
            <person name="McCann M.C."/>
            <person name="SanMiguel P."/>
            <person name="Myers A.M."/>
            <person name="Nettleton D."/>
            <person name="Nguyen J."/>
            <person name="Penning B.W."/>
            <person name="Ponnala L."/>
            <person name="Schneider K.L."/>
            <person name="Schwartz D.C."/>
            <person name="Sharma A."/>
            <person name="Soderlund C."/>
            <person name="Springer N.M."/>
            <person name="Sun Q."/>
            <person name="Wang H."/>
            <person name="Waterman M."/>
            <person name="Westerman R."/>
            <person name="Wolfgruber T.K."/>
            <person name="Yang L."/>
            <person name="Yu Y."/>
            <person name="Zhang L."/>
            <person name="Zhou S."/>
            <person name="Zhu Q."/>
            <person name="Bennetzen J.L."/>
            <person name="Dawe R.K."/>
            <person name="Jiang J."/>
            <person name="Jiang N."/>
            <person name="Presting G.G."/>
            <person name="Wessler S.R."/>
            <person name="Aluru S."/>
            <person name="Martienssen R.A."/>
            <person name="Clifton S.W."/>
            <person name="McCombie W.R."/>
            <person name="Wing R.A."/>
            <person name="Wilson R.K."/>
        </authorList>
    </citation>
    <scope>NUCLEOTIDE SEQUENCE [LARGE SCALE GENOMIC DNA]</scope>
    <source>
        <strain evidence="2">cv. B73</strain>
    </source>
</reference>
<dbReference type="Gramene" id="Zm00001eb383090_T001">
    <property type="protein sequence ID" value="Zm00001eb383090_P001"/>
    <property type="gene ID" value="Zm00001eb383090"/>
</dbReference>